<accession>A0A7S2SMW4</accession>
<gene>
    <name evidence="3" type="ORF">QSP1433_LOCUS15914</name>
</gene>
<reference evidence="3" key="1">
    <citation type="submission" date="2021-01" db="EMBL/GenBank/DDBJ databases">
        <authorList>
            <person name="Corre E."/>
            <person name="Pelletier E."/>
            <person name="Niang G."/>
            <person name="Scheremetjew M."/>
            <person name="Finn R."/>
            <person name="Kale V."/>
            <person name="Holt S."/>
            <person name="Cochrane G."/>
            <person name="Meng A."/>
            <person name="Brown T."/>
            <person name="Cohen L."/>
        </authorList>
    </citation>
    <scope>NUCLEOTIDE SEQUENCE</scope>
    <source>
        <strain evidence="3">NY070348D</strain>
    </source>
</reference>
<dbReference type="InterPro" id="IPR001623">
    <property type="entry name" value="DnaJ_domain"/>
</dbReference>
<feature type="region of interest" description="Disordered" evidence="1">
    <location>
        <begin position="549"/>
        <end position="591"/>
    </location>
</feature>
<dbReference type="PRINTS" id="PR00625">
    <property type="entry name" value="JDOMAIN"/>
</dbReference>
<dbReference type="InterPro" id="IPR026894">
    <property type="entry name" value="DnaJ_X"/>
</dbReference>
<dbReference type="CDD" id="cd06257">
    <property type="entry name" value="DnaJ"/>
    <property type="match status" value="1"/>
</dbReference>
<organism evidence="3">
    <name type="scientific">Mucochytrium quahogii</name>
    <dbReference type="NCBI Taxonomy" id="96639"/>
    <lineage>
        <taxon>Eukaryota</taxon>
        <taxon>Sar</taxon>
        <taxon>Stramenopiles</taxon>
        <taxon>Bigyra</taxon>
        <taxon>Labyrinthulomycetes</taxon>
        <taxon>Thraustochytrida</taxon>
        <taxon>Thraustochytriidae</taxon>
        <taxon>Mucochytrium</taxon>
    </lineage>
</organism>
<dbReference type="PANTHER" id="PTHR44094:SF8">
    <property type="entry name" value="DNAJ HEAT SHOCK N-TERMINAL DOMAIN-CONTAINING PROTEIN-RELATED"/>
    <property type="match status" value="1"/>
</dbReference>
<dbReference type="InterPro" id="IPR036869">
    <property type="entry name" value="J_dom_sf"/>
</dbReference>
<name>A0A7S2SMW4_9STRA</name>
<dbReference type="PROSITE" id="PS00636">
    <property type="entry name" value="DNAJ_1"/>
    <property type="match status" value="1"/>
</dbReference>
<dbReference type="SUPFAM" id="SSF46565">
    <property type="entry name" value="Chaperone J-domain"/>
    <property type="match status" value="1"/>
</dbReference>
<dbReference type="Gene3D" id="1.10.287.110">
    <property type="entry name" value="DnaJ domain"/>
    <property type="match status" value="1"/>
</dbReference>
<dbReference type="InterPro" id="IPR036361">
    <property type="entry name" value="SAP_dom_sf"/>
</dbReference>
<dbReference type="SMART" id="SM00271">
    <property type="entry name" value="DnaJ"/>
    <property type="match status" value="1"/>
</dbReference>
<dbReference type="PANTHER" id="PTHR44094">
    <property type="entry name" value="DNAJ HEAT SHOCK N-TERMINAL DOMAIN-CONTAINING PROTEIN"/>
    <property type="match status" value="1"/>
</dbReference>
<dbReference type="PROSITE" id="PS50076">
    <property type="entry name" value="DNAJ_2"/>
    <property type="match status" value="1"/>
</dbReference>
<dbReference type="Pfam" id="PF14308">
    <property type="entry name" value="DnaJ-X"/>
    <property type="match status" value="1"/>
</dbReference>
<dbReference type="InterPro" id="IPR052423">
    <property type="entry name" value="EMIR"/>
</dbReference>
<dbReference type="Pfam" id="PF00226">
    <property type="entry name" value="DnaJ"/>
    <property type="match status" value="1"/>
</dbReference>
<sequence>MSDQGDATRHAAFSEKDVDQGGKALMLENGGEGDDLDVGLFSTRKPKHAMAGLSSGAKNVGKGVVAGVAAAVTLPYLGAQQEGAVGFAKGVGAGLVGLVALPVGGIATGAYQVGRGLFYTPEAIMENNEAKEWDAEKREWYTYDLNEEAARVLGQSEEDFVKKQNEAMEGKEGQKPVSVPGARHVKETEYYDLLGVEPTATAAQIKKGYYLKAKKNHPDKNPNDPKAHERFQEIGAAYQVLSDPAMREKYDKHGKEGMGDVPVMDSSAFFMMIFGSEKFDYYVGELQLATMLTMSQDENASDEENMDKLFSKSPIMEFRQKQREVQCAVNLAKTLESYINESAANPGVPCDHPEFRKIVAAEAAELSSTPFGGTLLGVVGYVYQEQAEAELGFKHSVGAGLGLTGVKRRGHVIANKYRVAKSAYQTYKTAKQMQKAEEAKLKDKDKEGDAEQETTDKHMEEEEAAMMGFLGMIETLWNLSVIDVESTLRKVCRKLFRDASVSTEMRVERAKALFLMGEIFQSKGLSAEEGIGAFTDQLKEQMQAAKVAAQYQEEQQQKEQQKQHAASTGSTPTPPPQAPQNRYARKELEEMKPSELRTILVQRGVDTRDCLEKNDFIEKILKT</sequence>
<evidence type="ECO:0000259" key="2">
    <source>
        <dbReference type="PROSITE" id="PS50076"/>
    </source>
</evidence>
<protein>
    <recommendedName>
        <fullName evidence="2">J domain-containing protein</fullName>
    </recommendedName>
</protein>
<dbReference type="SUPFAM" id="SSF68906">
    <property type="entry name" value="SAP domain"/>
    <property type="match status" value="1"/>
</dbReference>
<dbReference type="Gene3D" id="1.10.720.30">
    <property type="entry name" value="SAP domain"/>
    <property type="match status" value="1"/>
</dbReference>
<dbReference type="InterPro" id="IPR019345">
    <property type="entry name" value="ARMET_C"/>
</dbReference>
<proteinExistence type="predicted"/>
<evidence type="ECO:0000313" key="3">
    <source>
        <dbReference type="EMBL" id="CAD9704738.1"/>
    </source>
</evidence>
<dbReference type="AlphaFoldDB" id="A0A7S2SMW4"/>
<feature type="domain" description="J" evidence="2">
    <location>
        <begin position="189"/>
        <end position="254"/>
    </location>
</feature>
<dbReference type="InterPro" id="IPR018253">
    <property type="entry name" value="DnaJ_domain_CS"/>
</dbReference>
<dbReference type="Pfam" id="PF10208">
    <property type="entry name" value="ARMET_C"/>
    <property type="match status" value="1"/>
</dbReference>
<feature type="region of interest" description="Disordered" evidence="1">
    <location>
        <begin position="435"/>
        <end position="457"/>
    </location>
</feature>
<dbReference type="EMBL" id="HBHK01025254">
    <property type="protein sequence ID" value="CAD9704738.1"/>
    <property type="molecule type" value="Transcribed_RNA"/>
</dbReference>
<evidence type="ECO:0000256" key="1">
    <source>
        <dbReference type="SAM" id="MobiDB-lite"/>
    </source>
</evidence>